<dbReference type="Pfam" id="PF13556">
    <property type="entry name" value="HTH_30"/>
    <property type="match status" value="1"/>
</dbReference>
<dbReference type="Proteomes" id="UP000280344">
    <property type="component" value="Chromosome"/>
</dbReference>
<gene>
    <name evidence="2" type="ORF">EJ997_11515</name>
</gene>
<evidence type="ECO:0000313" key="2">
    <source>
        <dbReference type="EMBL" id="AZQ77870.1"/>
    </source>
</evidence>
<dbReference type="InterPro" id="IPR042070">
    <property type="entry name" value="PucR_C-HTH_sf"/>
</dbReference>
<dbReference type="AlphaFoldDB" id="A0A3Q9G348"/>
<evidence type="ECO:0000259" key="1">
    <source>
        <dbReference type="Pfam" id="PF13556"/>
    </source>
</evidence>
<dbReference type="PANTHER" id="PTHR33744">
    <property type="entry name" value="CARBOHYDRATE DIACID REGULATOR"/>
    <property type="match status" value="1"/>
</dbReference>
<proteinExistence type="predicted"/>
<sequence>MFLQSLVSHAQKKGREVHCALGGEVARGSDYAGAHALALTTMAALQALGFPQRVYKADDLGSLGVILAAQRDNPHAYSPITEIRPLITYDAQHGTELTRTAWAYSEYRENVKATATRLKVHENTVRQRLARVAELIGSDWQEARFLDVQLGLRIWSLSQPTDRS</sequence>
<reference evidence="2 3" key="1">
    <citation type="submission" date="2018-12" db="EMBL/GenBank/DDBJ databases">
        <title>Complete genome sequence of Flaviflexus sp. H23T48.</title>
        <authorList>
            <person name="Bae J.-W."/>
            <person name="Lee J.-Y."/>
        </authorList>
    </citation>
    <scope>NUCLEOTIDE SEQUENCE [LARGE SCALE GENOMIC DNA]</scope>
    <source>
        <strain evidence="2 3">H23T48</strain>
    </source>
</reference>
<keyword evidence="3" id="KW-1185">Reference proteome</keyword>
<dbReference type="OrthoDB" id="3246591at2"/>
<evidence type="ECO:0000313" key="3">
    <source>
        <dbReference type="Proteomes" id="UP000280344"/>
    </source>
</evidence>
<organism evidence="2 3">
    <name type="scientific">Flaviflexus ciconiae</name>
    <dbReference type="NCBI Taxonomy" id="2496867"/>
    <lineage>
        <taxon>Bacteria</taxon>
        <taxon>Bacillati</taxon>
        <taxon>Actinomycetota</taxon>
        <taxon>Actinomycetes</taxon>
        <taxon>Actinomycetales</taxon>
        <taxon>Actinomycetaceae</taxon>
        <taxon>Flaviflexus</taxon>
    </lineage>
</organism>
<dbReference type="InterPro" id="IPR025736">
    <property type="entry name" value="PucR_C-HTH_dom"/>
</dbReference>
<dbReference type="InterPro" id="IPR051448">
    <property type="entry name" value="CdaR-like_regulators"/>
</dbReference>
<dbReference type="KEGG" id="flh:EJ997_11515"/>
<name>A0A3Q9G348_9ACTO</name>
<feature type="domain" description="PucR C-terminal helix-turn-helix" evidence="1">
    <location>
        <begin position="97"/>
        <end position="154"/>
    </location>
</feature>
<dbReference type="PANTHER" id="PTHR33744:SF1">
    <property type="entry name" value="DNA-BINDING TRANSCRIPTIONAL ACTIVATOR ADER"/>
    <property type="match status" value="1"/>
</dbReference>
<protein>
    <submittedName>
        <fullName evidence="2">PucR family transcriptional regulator</fullName>
    </submittedName>
</protein>
<accession>A0A3Q9G348</accession>
<dbReference type="EMBL" id="CP034593">
    <property type="protein sequence ID" value="AZQ77870.1"/>
    <property type="molecule type" value="Genomic_DNA"/>
</dbReference>
<dbReference type="Gene3D" id="1.10.10.2840">
    <property type="entry name" value="PucR C-terminal helix-turn-helix domain"/>
    <property type="match status" value="1"/>
</dbReference>